<accession>A0AAV3RZL7</accession>
<name>A0AAV3RZL7_LITER</name>
<dbReference type="Proteomes" id="UP001454036">
    <property type="component" value="Unassembled WGS sequence"/>
</dbReference>
<evidence type="ECO:0000313" key="2">
    <source>
        <dbReference type="Proteomes" id="UP001454036"/>
    </source>
</evidence>
<dbReference type="EMBL" id="BAABME010014147">
    <property type="protein sequence ID" value="GAA0186894.1"/>
    <property type="molecule type" value="Genomic_DNA"/>
</dbReference>
<dbReference type="PANTHER" id="PTHR31973">
    <property type="entry name" value="POLYPROTEIN, PUTATIVE-RELATED"/>
    <property type="match status" value="1"/>
</dbReference>
<evidence type="ECO:0000313" key="1">
    <source>
        <dbReference type="EMBL" id="GAA0186894.1"/>
    </source>
</evidence>
<protein>
    <recommendedName>
        <fullName evidence="3">Transposase</fullName>
    </recommendedName>
</protein>
<dbReference type="PANTHER" id="PTHR31973:SF187">
    <property type="entry name" value="MUTATOR TRANSPOSASE MUDRA PROTEIN"/>
    <property type="match status" value="1"/>
</dbReference>
<reference evidence="1 2" key="1">
    <citation type="submission" date="2024-01" db="EMBL/GenBank/DDBJ databases">
        <title>The complete chloroplast genome sequence of Lithospermum erythrorhizon: insights into the phylogenetic relationship among Boraginaceae species and the maternal lineages of purple gromwells.</title>
        <authorList>
            <person name="Okada T."/>
            <person name="Watanabe K."/>
        </authorList>
    </citation>
    <scope>NUCLEOTIDE SEQUENCE [LARGE SCALE GENOMIC DNA]</scope>
</reference>
<gene>
    <name evidence="1" type="ORF">LIER_34182</name>
</gene>
<keyword evidence="2" id="KW-1185">Reference proteome</keyword>
<sequence>MTSLDDGLVQLKTQKDVDDMIRWAKGVREIGMFVAHPSRKLAKSLLLGKIYDSIRSKWPKATLKELDDDEAKLLGFKEKDCNRDGGYRSSGGGGQEFDEMEVQGGEGIEEVEVEGLQRIDTFLDDNNIVFEDYDCDTEAFMGEDNFGEDYEPIEEEKMEGKTQEAYNEIDVGACYVDEERMFEDLGPILNDISPLRLVREYVVTTKKPLKFTIDGNHTCGTSMKIPTISVKWLAKKYVNKFARLWSYAKEMLDIIPGSTIIIKQKEEKFQRIYVCSALLKRDFLVGCRRFVCLDGCFLKGAFKGQILAVVALDVDNGIYPVTWAVVEVENTDSWR</sequence>
<comment type="caution">
    <text evidence="1">The sequence shown here is derived from an EMBL/GenBank/DDBJ whole genome shotgun (WGS) entry which is preliminary data.</text>
</comment>
<dbReference type="AlphaFoldDB" id="A0AAV3RZL7"/>
<organism evidence="1 2">
    <name type="scientific">Lithospermum erythrorhizon</name>
    <name type="common">Purple gromwell</name>
    <name type="synonym">Lithospermum officinale var. erythrorhizon</name>
    <dbReference type="NCBI Taxonomy" id="34254"/>
    <lineage>
        <taxon>Eukaryota</taxon>
        <taxon>Viridiplantae</taxon>
        <taxon>Streptophyta</taxon>
        <taxon>Embryophyta</taxon>
        <taxon>Tracheophyta</taxon>
        <taxon>Spermatophyta</taxon>
        <taxon>Magnoliopsida</taxon>
        <taxon>eudicotyledons</taxon>
        <taxon>Gunneridae</taxon>
        <taxon>Pentapetalae</taxon>
        <taxon>asterids</taxon>
        <taxon>lamiids</taxon>
        <taxon>Boraginales</taxon>
        <taxon>Boraginaceae</taxon>
        <taxon>Boraginoideae</taxon>
        <taxon>Lithospermeae</taxon>
        <taxon>Lithospermum</taxon>
    </lineage>
</organism>
<evidence type="ECO:0008006" key="3">
    <source>
        <dbReference type="Google" id="ProtNLM"/>
    </source>
</evidence>
<proteinExistence type="predicted"/>